<feature type="transmembrane region" description="Helical" evidence="2">
    <location>
        <begin position="174"/>
        <end position="199"/>
    </location>
</feature>
<comment type="caution">
    <text evidence="3">The sequence shown here is derived from an EMBL/GenBank/DDBJ whole genome shotgun (WGS) entry which is preliminary data.</text>
</comment>
<protein>
    <submittedName>
        <fullName evidence="3">Uncharacterized protein</fullName>
    </submittedName>
</protein>
<keyword evidence="2" id="KW-0472">Membrane</keyword>
<dbReference type="OrthoDB" id="5121515at2"/>
<feature type="compositionally biased region" description="Low complexity" evidence="1">
    <location>
        <begin position="1"/>
        <end position="12"/>
    </location>
</feature>
<proteinExistence type="predicted"/>
<keyword evidence="2" id="KW-0812">Transmembrane</keyword>
<keyword evidence="2" id="KW-1133">Transmembrane helix</keyword>
<dbReference type="Proteomes" id="UP000241203">
    <property type="component" value="Unassembled WGS sequence"/>
</dbReference>
<dbReference type="EMBL" id="RZGY01000001">
    <property type="protein sequence ID" value="RUQ86454.1"/>
    <property type="molecule type" value="Genomic_DNA"/>
</dbReference>
<reference evidence="3 5" key="1">
    <citation type="submission" date="2018-03" db="EMBL/GenBank/DDBJ databases">
        <title>Genomic Encyclopedia of Archaeal and Bacterial Type Strains, Phase II (KMG-II): from individual species to whole genera.</title>
        <authorList>
            <person name="Goeker M."/>
        </authorList>
    </citation>
    <scope>NUCLEOTIDE SEQUENCE [LARGE SCALE GENOMIC DNA]</scope>
    <source>
        <strain evidence="3 5">DSM 21548</strain>
    </source>
</reference>
<feature type="compositionally biased region" description="Low complexity" evidence="1">
    <location>
        <begin position="57"/>
        <end position="69"/>
    </location>
</feature>
<name>A0A2P8GYQ0_9MICO</name>
<dbReference type="EMBL" id="PYAU01000001">
    <property type="protein sequence ID" value="PSL39099.1"/>
    <property type="molecule type" value="Genomic_DNA"/>
</dbReference>
<dbReference type="AlphaFoldDB" id="A0A2P8GYQ0"/>
<accession>A0A2P8GYQ0</accession>
<gene>
    <name evidence="3" type="ORF">CLV49_2731</name>
    <name evidence="4" type="ORF">ELQ93_05570</name>
</gene>
<organism evidence="3 5">
    <name type="scientific">Labedella gwakjiensis</name>
    <dbReference type="NCBI Taxonomy" id="390269"/>
    <lineage>
        <taxon>Bacteria</taxon>
        <taxon>Bacillati</taxon>
        <taxon>Actinomycetota</taxon>
        <taxon>Actinomycetes</taxon>
        <taxon>Micrococcales</taxon>
        <taxon>Microbacteriaceae</taxon>
        <taxon>Labedella</taxon>
    </lineage>
</organism>
<evidence type="ECO:0000313" key="3">
    <source>
        <dbReference type="EMBL" id="PSL39099.1"/>
    </source>
</evidence>
<evidence type="ECO:0000256" key="1">
    <source>
        <dbReference type="SAM" id="MobiDB-lite"/>
    </source>
</evidence>
<evidence type="ECO:0000256" key="2">
    <source>
        <dbReference type="SAM" id="Phobius"/>
    </source>
</evidence>
<evidence type="ECO:0000313" key="4">
    <source>
        <dbReference type="EMBL" id="RUQ86454.1"/>
    </source>
</evidence>
<evidence type="ECO:0000313" key="6">
    <source>
        <dbReference type="Proteomes" id="UP000268291"/>
    </source>
</evidence>
<feature type="region of interest" description="Disordered" evidence="1">
    <location>
        <begin position="1"/>
        <end position="71"/>
    </location>
</feature>
<sequence>MTSPGPFGQQPNPQQPYPPQQYPSQQYPNPQQPYAPQQPQYPTQQPQFATPQPPAQPGYAQQQPQPGQPTSFRTLTLDLKNAPWYGWTFLQPTVTIDGFRYSAGWSRMQYQVPADRPVYVQCHVAYLWEYGKAATTLQPNQNPHLEYTVPSNAWVAGDIGAPGTTTSKGKGLTIGVLCFLGAVIVGSIGLAIISIALAAGSY</sequence>
<dbReference type="Proteomes" id="UP000268291">
    <property type="component" value="Unassembled WGS sequence"/>
</dbReference>
<feature type="compositionally biased region" description="Low complexity" evidence="1">
    <location>
        <begin position="22"/>
        <end position="50"/>
    </location>
</feature>
<reference evidence="4 6" key="2">
    <citation type="submission" date="2018-12" db="EMBL/GenBank/DDBJ databases">
        <authorList>
            <person name="hu s."/>
            <person name="Xu Y."/>
            <person name="Xu B."/>
            <person name="Li F."/>
        </authorList>
    </citation>
    <scope>NUCLEOTIDE SEQUENCE [LARGE SCALE GENOMIC DNA]</scope>
    <source>
        <strain evidence="4 6">KSW2-17</strain>
    </source>
</reference>
<keyword evidence="6" id="KW-1185">Reference proteome</keyword>
<dbReference type="RefSeq" id="WP_106564015.1">
    <property type="nucleotide sequence ID" value="NZ_PYAU01000001.1"/>
</dbReference>
<evidence type="ECO:0000313" key="5">
    <source>
        <dbReference type="Proteomes" id="UP000241203"/>
    </source>
</evidence>